<proteinExistence type="predicted"/>
<protein>
    <submittedName>
        <fullName evidence="1">Uncharacterized protein</fullName>
    </submittedName>
</protein>
<feature type="non-terminal residue" evidence="1">
    <location>
        <position position="165"/>
    </location>
</feature>
<keyword evidence="2" id="KW-1185">Reference proteome</keyword>
<dbReference type="Proteomes" id="UP001145114">
    <property type="component" value="Unassembled WGS sequence"/>
</dbReference>
<gene>
    <name evidence="1" type="ORF">EV182_008862</name>
</gene>
<evidence type="ECO:0000313" key="1">
    <source>
        <dbReference type="EMBL" id="KAJ1669216.1"/>
    </source>
</evidence>
<dbReference type="EMBL" id="JAMZIH010010090">
    <property type="protein sequence ID" value="KAJ1669216.1"/>
    <property type="molecule type" value="Genomic_DNA"/>
</dbReference>
<accession>A0ACC1H771</accession>
<sequence length="165" mass="17754">EGCIRRDVDKVFDLLRPRNRAVAAHASHIAADIAGQLDSFSLNSNEKGVEDILPWIAPPSPHEAETTMTTKNNTKKKPEAAVVTTERGMYPCIIAFIYFVADKVQGSLPTADRRNRNSSPPPALSSPPPTPSSLVPPRLVCACKDADVKPKGSEGGTRIDIGLVE</sequence>
<evidence type="ECO:0000313" key="2">
    <source>
        <dbReference type="Proteomes" id="UP001145114"/>
    </source>
</evidence>
<organism evidence="1 2">
    <name type="scientific">Spiromyces aspiralis</name>
    <dbReference type="NCBI Taxonomy" id="68401"/>
    <lineage>
        <taxon>Eukaryota</taxon>
        <taxon>Fungi</taxon>
        <taxon>Fungi incertae sedis</taxon>
        <taxon>Zoopagomycota</taxon>
        <taxon>Kickxellomycotina</taxon>
        <taxon>Kickxellomycetes</taxon>
        <taxon>Kickxellales</taxon>
        <taxon>Kickxellaceae</taxon>
        <taxon>Spiromyces</taxon>
    </lineage>
</organism>
<feature type="non-terminal residue" evidence="1">
    <location>
        <position position="1"/>
    </location>
</feature>
<name>A0ACC1H771_9FUNG</name>
<comment type="caution">
    <text evidence="1">The sequence shown here is derived from an EMBL/GenBank/DDBJ whole genome shotgun (WGS) entry which is preliminary data.</text>
</comment>
<reference evidence="1" key="1">
    <citation type="submission" date="2022-06" db="EMBL/GenBank/DDBJ databases">
        <title>Phylogenomic reconstructions and comparative analyses of Kickxellomycotina fungi.</title>
        <authorList>
            <person name="Reynolds N.K."/>
            <person name="Stajich J.E."/>
            <person name="Barry K."/>
            <person name="Grigoriev I.V."/>
            <person name="Crous P."/>
            <person name="Smith M.E."/>
        </authorList>
    </citation>
    <scope>NUCLEOTIDE SEQUENCE</scope>
    <source>
        <strain evidence="1">RSA 2271</strain>
    </source>
</reference>